<dbReference type="GO" id="GO:0006954">
    <property type="term" value="P:inflammatory response"/>
    <property type="evidence" value="ECO:0007669"/>
    <property type="project" value="TreeGrafter"/>
</dbReference>
<dbReference type="Bgee" id="ENSOCUG00000035885">
    <property type="expression patterns" value="Expressed in blood and 8 other cell types or tissues"/>
</dbReference>
<keyword evidence="4" id="KW-1185">Reference proteome</keyword>
<feature type="compositionally biased region" description="Gly residues" evidence="1">
    <location>
        <begin position="49"/>
        <end position="67"/>
    </location>
</feature>
<accession>A0A5F9DN11</accession>
<evidence type="ECO:0000259" key="2">
    <source>
        <dbReference type="PROSITE" id="PS50254"/>
    </source>
</evidence>
<feature type="compositionally biased region" description="Basic and acidic residues" evidence="1">
    <location>
        <begin position="181"/>
        <end position="190"/>
    </location>
</feature>
<evidence type="ECO:0000313" key="3">
    <source>
        <dbReference type="Ensembl" id="ENSOCUP00000046859.1"/>
    </source>
</evidence>
<dbReference type="SUPFAM" id="SSF49417">
    <property type="entry name" value="p53-like transcription factors"/>
    <property type="match status" value="1"/>
</dbReference>
<feature type="compositionally biased region" description="Low complexity" evidence="1">
    <location>
        <begin position="34"/>
        <end position="48"/>
    </location>
</feature>
<dbReference type="InterPro" id="IPR000451">
    <property type="entry name" value="NFkB/Dor"/>
</dbReference>
<feature type="compositionally biased region" description="Low complexity" evidence="1">
    <location>
        <begin position="110"/>
        <end position="131"/>
    </location>
</feature>
<proteinExistence type="predicted"/>
<evidence type="ECO:0000256" key="1">
    <source>
        <dbReference type="SAM" id="MobiDB-lite"/>
    </source>
</evidence>
<dbReference type="GO" id="GO:0000981">
    <property type="term" value="F:DNA-binding transcription factor activity, RNA polymerase II-specific"/>
    <property type="evidence" value="ECO:0007669"/>
    <property type="project" value="TreeGrafter"/>
</dbReference>
<dbReference type="InterPro" id="IPR011539">
    <property type="entry name" value="RHD_DNA_bind_dom"/>
</dbReference>
<dbReference type="Proteomes" id="UP000001811">
    <property type="component" value="Unplaced"/>
</dbReference>
<dbReference type="PANTHER" id="PTHR24169">
    <property type="entry name" value="NUCLEAR FACTOR NF-KAPPA-B PROTEIN"/>
    <property type="match status" value="1"/>
</dbReference>
<dbReference type="GO" id="GO:0034097">
    <property type="term" value="P:response to cytokine"/>
    <property type="evidence" value="ECO:0007669"/>
    <property type="project" value="TreeGrafter"/>
</dbReference>
<organism evidence="3 4">
    <name type="scientific">Oryctolagus cuniculus</name>
    <name type="common">Rabbit</name>
    <dbReference type="NCBI Taxonomy" id="9986"/>
    <lineage>
        <taxon>Eukaryota</taxon>
        <taxon>Metazoa</taxon>
        <taxon>Chordata</taxon>
        <taxon>Craniata</taxon>
        <taxon>Vertebrata</taxon>
        <taxon>Euteleostomi</taxon>
        <taxon>Mammalia</taxon>
        <taxon>Eutheria</taxon>
        <taxon>Euarchontoglires</taxon>
        <taxon>Glires</taxon>
        <taxon>Lagomorpha</taxon>
        <taxon>Leporidae</taxon>
        <taxon>Oryctolagus</taxon>
    </lineage>
</organism>
<feature type="region of interest" description="Disordered" evidence="1">
    <location>
        <begin position="1"/>
        <end position="206"/>
    </location>
</feature>
<dbReference type="GO" id="GO:0007249">
    <property type="term" value="P:canonical NF-kappaB signal transduction"/>
    <property type="evidence" value="ECO:0007669"/>
    <property type="project" value="TreeGrafter"/>
</dbReference>
<dbReference type="GO" id="GO:0000978">
    <property type="term" value="F:RNA polymerase II cis-regulatory region sequence-specific DNA binding"/>
    <property type="evidence" value="ECO:0007669"/>
    <property type="project" value="TreeGrafter"/>
</dbReference>
<dbReference type="GeneTree" id="ENSGT00940000160230"/>
<reference evidence="3" key="3">
    <citation type="submission" date="2025-09" db="UniProtKB">
        <authorList>
            <consortium name="Ensembl"/>
        </authorList>
    </citation>
    <scope>IDENTIFICATION</scope>
    <source>
        <strain evidence="3">Thorbecke</strain>
    </source>
</reference>
<dbReference type="InParanoid" id="A0A5F9DN11"/>
<dbReference type="Pfam" id="PF00554">
    <property type="entry name" value="RHD_DNA_bind"/>
    <property type="match status" value="1"/>
</dbReference>
<dbReference type="GO" id="GO:0045944">
    <property type="term" value="P:positive regulation of transcription by RNA polymerase II"/>
    <property type="evidence" value="ECO:0007669"/>
    <property type="project" value="TreeGrafter"/>
</dbReference>
<reference evidence="3 4" key="1">
    <citation type="journal article" date="2011" name="Nature">
        <title>A high-resolution map of human evolutionary constraint using 29 mammals.</title>
        <authorList>
            <person name="Lindblad-Toh K."/>
            <person name="Garber M."/>
            <person name="Zuk O."/>
            <person name="Lin M.F."/>
            <person name="Parker B.J."/>
            <person name="Washietl S."/>
            <person name="Kheradpour P."/>
            <person name="Ernst J."/>
            <person name="Jordan G."/>
            <person name="Mauceli E."/>
            <person name="Ward L.D."/>
            <person name="Lowe C.B."/>
            <person name="Holloway A.K."/>
            <person name="Clamp M."/>
            <person name="Gnerre S."/>
            <person name="Alfoldi J."/>
            <person name="Beal K."/>
            <person name="Chang J."/>
            <person name="Clawson H."/>
            <person name="Cuff J."/>
            <person name="Di Palma F."/>
            <person name="Fitzgerald S."/>
            <person name="Flicek P."/>
            <person name="Guttman M."/>
            <person name="Hubisz M.J."/>
            <person name="Jaffe D.B."/>
            <person name="Jungreis I."/>
            <person name="Kent W.J."/>
            <person name="Kostka D."/>
            <person name="Lara M."/>
            <person name="Martins A.L."/>
            <person name="Massingham T."/>
            <person name="Moltke I."/>
            <person name="Raney B.J."/>
            <person name="Rasmussen M.D."/>
            <person name="Robinson J."/>
            <person name="Stark A."/>
            <person name="Vilella A.J."/>
            <person name="Wen J."/>
            <person name="Xie X."/>
            <person name="Zody M.C."/>
            <person name="Baldwin J."/>
            <person name="Bloom T."/>
            <person name="Chin C.W."/>
            <person name="Heiman D."/>
            <person name="Nicol R."/>
            <person name="Nusbaum C."/>
            <person name="Young S."/>
            <person name="Wilkinson J."/>
            <person name="Worley K.C."/>
            <person name="Kovar C.L."/>
            <person name="Muzny D.M."/>
            <person name="Gibbs R.A."/>
            <person name="Cree A."/>
            <person name="Dihn H.H."/>
            <person name="Fowler G."/>
            <person name="Jhangiani S."/>
            <person name="Joshi V."/>
            <person name="Lee S."/>
            <person name="Lewis L.R."/>
            <person name="Nazareth L.V."/>
            <person name="Okwuonu G."/>
            <person name="Santibanez J."/>
            <person name="Warren W.C."/>
            <person name="Mardis E.R."/>
            <person name="Weinstock G.M."/>
            <person name="Wilson R.K."/>
            <person name="Delehaunty K."/>
            <person name="Dooling D."/>
            <person name="Fronik C."/>
            <person name="Fulton L."/>
            <person name="Fulton B."/>
            <person name="Graves T."/>
            <person name="Minx P."/>
            <person name="Sodergren E."/>
            <person name="Birney E."/>
            <person name="Margulies E.H."/>
            <person name="Herrero J."/>
            <person name="Green E.D."/>
            <person name="Haussler D."/>
            <person name="Siepel A."/>
            <person name="Goldman N."/>
            <person name="Pollard K.S."/>
            <person name="Pedersen J.S."/>
            <person name="Lander E.S."/>
            <person name="Kellis M."/>
        </authorList>
    </citation>
    <scope>NUCLEOTIDE SEQUENCE [LARGE SCALE GENOMIC DNA]</scope>
    <source>
        <strain evidence="4">Thorbecke</strain>
    </source>
</reference>
<dbReference type="GO" id="GO:0045087">
    <property type="term" value="P:innate immune response"/>
    <property type="evidence" value="ECO:0007669"/>
    <property type="project" value="TreeGrafter"/>
</dbReference>
<evidence type="ECO:0000313" key="4">
    <source>
        <dbReference type="Proteomes" id="UP000001811"/>
    </source>
</evidence>
<dbReference type="GO" id="GO:0005634">
    <property type="term" value="C:nucleus"/>
    <property type="evidence" value="ECO:0007669"/>
    <property type="project" value="TreeGrafter"/>
</dbReference>
<feature type="compositionally biased region" description="Polar residues" evidence="1">
    <location>
        <begin position="71"/>
        <end position="80"/>
    </location>
</feature>
<dbReference type="GO" id="GO:0038061">
    <property type="term" value="P:non-canonical NF-kappaB signal transduction"/>
    <property type="evidence" value="ECO:0007669"/>
    <property type="project" value="TreeGrafter"/>
</dbReference>
<feature type="compositionally biased region" description="Low complexity" evidence="1">
    <location>
        <begin position="372"/>
        <end position="382"/>
    </location>
</feature>
<feature type="region of interest" description="Disordered" evidence="1">
    <location>
        <begin position="330"/>
        <end position="399"/>
    </location>
</feature>
<dbReference type="PANTHER" id="PTHR24169:SF18">
    <property type="entry name" value="TRANSCRIPTION FACTOR RELB"/>
    <property type="match status" value="1"/>
</dbReference>
<protein>
    <recommendedName>
        <fullName evidence="2">RHD domain-containing protein</fullName>
    </recommendedName>
</protein>
<dbReference type="GO" id="GO:0005737">
    <property type="term" value="C:cytoplasm"/>
    <property type="evidence" value="ECO:0007669"/>
    <property type="project" value="InterPro"/>
</dbReference>
<name>A0A5F9DN11_RABIT</name>
<dbReference type="Gene3D" id="2.60.40.340">
    <property type="entry name" value="Rel homology domain (RHD), DNA-binding domain"/>
    <property type="match status" value="1"/>
</dbReference>
<sequence>RKREAAPESEVESDPTASSLQEPHTKRRRRTPRRSGSPGPAAAAAGAAGDRGPGAGGGGQRGLGSRGGSVCYSSPPSAGSVQEAAQRAAAVIQGKVRPPRRQQGALDRNAAAAAGEAGAWGGERQPPAAGLGALGGARRGPAVRRPRDPALPAHVPGAQPRRACGGGGALSGEGAPGVGGESRDLKKDSAHSAPADLGPPGFPVLREAQGGQQLHLLHGAGDRQQQQQARAGRLLSLFRNLEKGVGRVLCKQCEIMEEHTKENSFAWRGRRRARARGCGTWCPAGRPRWAPSPWGCPPGQRMAPDPGPGPRPHLVIAEQPKQRGMRFRHECEGRSAGSILGESSTRPARRCPPSSWVPEESPGGGHEHGEDLLPGLLPGPAGEDTRHGPCALRARLRQE</sequence>
<dbReference type="InterPro" id="IPR008967">
    <property type="entry name" value="p53-like_TF_DNA-bd_sf"/>
</dbReference>
<reference evidence="3" key="2">
    <citation type="submission" date="2025-08" db="UniProtKB">
        <authorList>
            <consortium name="Ensembl"/>
        </authorList>
    </citation>
    <scope>IDENTIFICATION</scope>
    <source>
        <strain evidence="3">Thorbecke</strain>
    </source>
</reference>
<dbReference type="InterPro" id="IPR037059">
    <property type="entry name" value="RHD_DNA_bind_dom_sf"/>
</dbReference>
<feature type="compositionally biased region" description="Gly residues" evidence="1">
    <location>
        <begin position="164"/>
        <end position="180"/>
    </location>
</feature>
<dbReference type="GO" id="GO:0033554">
    <property type="term" value="P:cellular response to stress"/>
    <property type="evidence" value="ECO:0007669"/>
    <property type="project" value="TreeGrafter"/>
</dbReference>
<feature type="domain" description="RHD" evidence="2">
    <location>
        <begin position="309"/>
        <end position="354"/>
    </location>
</feature>
<dbReference type="AlphaFoldDB" id="A0A5F9DN11"/>
<dbReference type="Ensembl" id="ENSOCUT00000054204.1">
    <property type="protein sequence ID" value="ENSOCUP00000046859.1"/>
    <property type="gene ID" value="ENSOCUG00000035885.1"/>
</dbReference>
<dbReference type="PROSITE" id="PS50254">
    <property type="entry name" value="REL_2"/>
    <property type="match status" value="1"/>
</dbReference>